<organism evidence="3 4">
    <name type="scientific">Nocardioides bigeumensis</name>
    <dbReference type="NCBI Taxonomy" id="433657"/>
    <lineage>
        <taxon>Bacteria</taxon>
        <taxon>Bacillati</taxon>
        <taxon>Actinomycetota</taxon>
        <taxon>Actinomycetes</taxon>
        <taxon>Propionibacteriales</taxon>
        <taxon>Nocardioidaceae</taxon>
        <taxon>Nocardioides</taxon>
    </lineage>
</organism>
<sequence length="323" mass="34682">MAGQDMAGSARFGWTSGRGVPRGHDLRLPALVTRRVRMTEVVPQPDRPIEPISSYEHDGLVFDVVDAGPADGPIVLLLHGFPQRASSWRDVAAFLAEAGYRTLALDQRGYSPGARPRTRLSYTSDKLVGDVLALIECVGTPVHLVGHDWGAVVAWRLAAAHPTLVLSLTAVSVPHPSALAASLMTSSQALRSWYVLAVQPPALPELVARLAPEALEALLRGSGMTEDELTSFRAEILADGALSGALGWYRGAALDWHRTEHVTVPTTFVWSDGEQAIARRGAELTAQFVNGPYDFVVLEGATHWIPTQAPRELAAIIGDRVGS</sequence>
<dbReference type="InterPro" id="IPR000073">
    <property type="entry name" value="AB_hydrolase_1"/>
</dbReference>
<name>A0ABP5JBL4_9ACTN</name>
<evidence type="ECO:0000256" key="1">
    <source>
        <dbReference type="ARBA" id="ARBA00022801"/>
    </source>
</evidence>
<keyword evidence="1 3" id="KW-0378">Hydrolase</keyword>
<dbReference type="Proteomes" id="UP001500575">
    <property type="component" value="Unassembled WGS sequence"/>
</dbReference>
<dbReference type="InterPro" id="IPR029058">
    <property type="entry name" value="AB_hydrolase_fold"/>
</dbReference>
<dbReference type="PANTHER" id="PTHR43329">
    <property type="entry name" value="EPOXIDE HYDROLASE"/>
    <property type="match status" value="1"/>
</dbReference>
<dbReference type="InterPro" id="IPR000639">
    <property type="entry name" value="Epox_hydrolase-like"/>
</dbReference>
<gene>
    <name evidence="3" type="ORF">GCM10009843_02570</name>
</gene>
<dbReference type="GO" id="GO:0016787">
    <property type="term" value="F:hydrolase activity"/>
    <property type="evidence" value="ECO:0007669"/>
    <property type="project" value="UniProtKB-KW"/>
</dbReference>
<dbReference type="Gene3D" id="3.40.50.1820">
    <property type="entry name" value="alpha/beta hydrolase"/>
    <property type="match status" value="1"/>
</dbReference>
<keyword evidence="4" id="KW-1185">Reference proteome</keyword>
<proteinExistence type="predicted"/>
<feature type="domain" description="AB hydrolase-1" evidence="2">
    <location>
        <begin position="73"/>
        <end position="305"/>
    </location>
</feature>
<dbReference type="Pfam" id="PF00561">
    <property type="entry name" value="Abhydrolase_1"/>
    <property type="match status" value="1"/>
</dbReference>
<reference evidence="4" key="1">
    <citation type="journal article" date="2019" name="Int. J. Syst. Evol. Microbiol.">
        <title>The Global Catalogue of Microorganisms (GCM) 10K type strain sequencing project: providing services to taxonomists for standard genome sequencing and annotation.</title>
        <authorList>
            <consortium name="The Broad Institute Genomics Platform"/>
            <consortium name="The Broad Institute Genome Sequencing Center for Infectious Disease"/>
            <person name="Wu L."/>
            <person name="Ma J."/>
        </authorList>
    </citation>
    <scope>NUCLEOTIDE SEQUENCE [LARGE SCALE GENOMIC DNA]</scope>
    <source>
        <strain evidence="4">JCM 16021</strain>
    </source>
</reference>
<evidence type="ECO:0000259" key="2">
    <source>
        <dbReference type="Pfam" id="PF00561"/>
    </source>
</evidence>
<evidence type="ECO:0000313" key="3">
    <source>
        <dbReference type="EMBL" id="GAA2114242.1"/>
    </source>
</evidence>
<evidence type="ECO:0000313" key="4">
    <source>
        <dbReference type="Proteomes" id="UP001500575"/>
    </source>
</evidence>
<dbReference type="PRINTS" id="PR00412">
    <property type="entry name" value="EPOXHYDRLASE"/>
</dbReference>
<dbReference type="EMBL" id="BAAAQQ010000002">
    <property type="protein sequence ID" value="GAA2114242.1"/>
    <property type="molecule type" value="Genomic_DNA"/>
</dbReference>
<accession>A0ABP5JBL4</accession>
<comment type="caution">
    <text evidence="3">The sequence shown here is derived from an EMBL/GenBank/DDBJ whole genome shotgun (WGS) entry which is preliminary data.</text>
</comment>
<dbReference type="SUPFAM" id="SSF53474">
    <property type="entry name" value="alpha/beta-Hydrolases"/>
    <property type="match status" value="1"/>
</dbReference>
<protein>
    <submittedName>
        <fullName evidence="3">Alpha/beta fold hydrolase</fullName>
    </submittedName>
</protein>